<dbReference type="PANTHER" id="PTHR35007:SF2">
    <property type="entry name" value="PILUS ASSEMBLE PROTEIN"/>
    <property type="match status" value="1"/>
</dbReference>
<dbReference type="PANTHER" id="PTHR35007">
    <property type="entry name" value="INTEGRAL MEMBRANE PROTEIN-RELATED"/>
    <property type="match status" value="1"/>
</dbReference>
<feature type="transmembrane region" description="Helical" evidence="1">
    <location>
        <begin position="278"/>
        <end position="299"/>
    </location>
</feature>
<evidence type="ECO:0000256" key="1">
    <source>
        <dbReference type="SAM" id="Phobius"/>
    </source>
</evidence>
<dbReference type="EMBL" id="MEHA01000034">
    <property type="protein sequence ID" value="ODR43528.1"/>
    <property type="molecule type" value="Genomic_DNA"/>
</dbReference>
<dbReference type="AlphaFoldDB" id="A0A1E3U8H9"/>
<dbReference type="OrthoDB" id="9780661at2"/>
<accession>A0A1E3U8H9</accession>
<keyword evidence="1" id="KW-0472">Membrane</keyword>
<sequence>MTSIQLIACIGMVTGFFILLRLSPMEFTDGVFRRLTSRPKSLKDEINELTHRKKKSFLRREIADTQNILKMTGREAKFPAICAMSLLLFVVGASAAIMLGNFFLVPVLAVGMMFVPFWFIKLTASYYKKNIAAELETALSIITTAYLRNEDIQTAVEENLEYLNPPVKSVFAEFLARIQLVDPDVDAALQDMGTKIDNAVFREWVAALLACQHDRGLKTILTPIVAKLSDMRIVNGELENMVFEPRKEFIIMQVLVVGNIPLLYFLNRDWFNTLMHTAMGQIILAVCAGVIFVSTAFVIKLTQPIEYRR</sequence>
<evidence type="ECO:0000313" key="3">
    <source>
        <dbReference type="Proteomes" id="UP000094271"/>
    </source>
</evidence>
<feature type="transmembrane region" description="Helical" evidence="1">
    <location>
        <begin position="103"/>
        <end position="120"/>
    </location>
</feature>
<reference evidence="2 3" key="1">
    <citation type="submission" date="2016-08" db="EMBL/GenBank/DDBJ databases">
        <authorList>
            <person name="Seilhamer J.J."/>
        </authorList>
    </citation>
    <scope>NUCLEOTIDE SEQUENCE [LARGE SCALE GENOMIC DNA]</scope>
    <source>
        <strain evidence="2 3">NML150140-1</strain>
    </source>
</reference>
<evidence type="ECO:0000313" key="2">
    <source>
        <dbReference type="EMBL" id="ODR43528.1"/>
    </source>
</evidence>
<proteinExistence type="predicted"/>
<keyword evidence="1" id="KW-0812">Transmembrane</keyword>
<feature type="transmembrane region" description="Helical" evidence="1">
    <location>
        <begin position="249"/>
        <end position="266"/>
    </location>
</feature>
<organism evidence="2 3">
    <name type="scientific">Eisenbergiella tayi</name>
    <dbReference type="NCBI Taxonomy" id="1432052"/>
    <lineage>
        <taxon>Bacteria</taxon>
        <taxon>Bacillati</taxon>
        <taxon>Bacillota</taxon>
        <taxon>Clostridia</taxon>
        <taxon>Lachnospirales</taxon>
        <taxon>Lachnospiraceae</taxon>
        <taxon>Eisenbergiella</taxon>
    </lineage>
</organism>
<feature type="transmembrane region" description="Helical" evidence="1">
    <location>
        <begin position="6"/>
        <end position="24"/>
    </location>
</feature>
<feature type="transmembrane region" description="Helical" evidence="1">
    <location>
        <begin position="78"/>
        <end position="97"/>
    </location>
</feature>
<keyword evidence="1" id="KW-1133">Transmembrane helix</keyword>
<name>A0A1E3U8H9_9FIRM</name>
<dbReference type="Proteomes" id="UP000094271">
    <property type="component" value="Unassembled WGS sequence"/>
</dbReference>
<dbReference type="RefSeq" id="WP_069432216.1">
    <property type="nucleotide sequence ID" value="NZ_MEHA01000034.1"/>
</dbReference>
<protein>
    <recommendedName>
        <fullName evidence="4">Flp pilus assembly protein TadB</fullName>
    </recommendedName>
</protein>
<evidence type="ECO:0008006" key="4">
    <source>
        <dbReference type="Google" id="ProtNLM"/>
    </source>
</evidence>
<comment type="caution">
    <text evidence="2">The sequence shown here is derived from an EMBL/GenBank/DDBJ whole genome shotgun (WGS) entry which is preliminary data.</text>
</comment>
<gene>
    <name evidence="2" type="ORF">BEI59_30300</name>
</gene>